<dbReference type="InterPro" id="IPR006433">
    <property type="entry name" value="Prohead_protease"/>
</dbReference>
<keyword evidence="1" id="KW-1188">Viral release from host cell</keyword>
<organism evidence="5 6">
    <name type="scientific">Candidatus Sneabacter namystus</name>
    <dbReference type="NCBI Taxonomy" id="2601646"/>
    <lineage>
        <taxon>Bacteria</taxon>
        <taxon>Pseudomonadati</taxon>
        <taxon>Pseudomonadota</taxon>
        <taxon>Alphaproteobacteria</taxon>
        <taxon>Rickettsiales</taxon>
        <taxon>Rickettsiaceae</taxon>
        <taxon>Rickettsieae</taxon>
        <taxon>Candidatus Sneabacter</taxon>
    </lineage>
</organism>
<sequence length="158" mass="17467">MYIKGYASVFQHVDQAQDMLMPGAFKKSLQKKNDNTFKLLWQHDATKPIGKIISAQEDTHGLLITASIVKETDTGKEAITLITSGIVQGLSVGIIPNPEKTFFNPQGFNEIYETELHEISVVTFPANTMAKIEDISSQNEINSLTNLINTAQELTSLL</sequence>
<dbReference type="Proteomes" id="UP000323844">
    <property type="component" value="Chromosome"/>
</dbReference>
<evidence type="ECO:0000259" key="4">
    <source>
        <dbReference type="Pfam" id="PF04586"/>
    </source>
</evidence>
<dbReference type="NCBIfam" id="TIGR01543">
    <property type="entry name" value="proheadase_HK97"/>
    <property type="match status" value="1"/>
</dbReference>
<evidence type="ECO:0000256" key="2">
    <source>
        <dbReference type="ARBA" id="ARBA00022670"/>
    </source>
</evidence>
<accession>A0A5C0UHT1</accession>
<dbReference type="GO" id="GO:0008233">
    <property type="term" value="F:peptidase activity"/>
    <property type="evidence" value="ECO:0007669"/>
    <property type="project" value="UniProtKB-KW"/>
</dbReference>
<dbReference type="AlphaFoldDB" id="A0A5C0UHT1"/>
<dbReference type="Pfam" id="PF04586">
    <property type="entry name" value="Peptidase_S78"/>
    <property type="match status" value="1"/>
</dbReference>
<name>A0A5C0UHT1_9RICK</name>
<dbReference type="InterPro" id="IPR054613">
    <property type="entry name" value="Peptidase_S78_dom"/>
</dbReference>
<dbReference type="OrthoDB" id="9804926at2"/>
<feature type="domain" description="Prohead serine protease" evidence="4">
    <location>
        <begin position="3"/>
        <end position="136"/>
    </location>
</feature>
<keyword evidence="3" id="KW-0378">Hydrolase</keyword>
<evidence type="ECO:0000256" key="1">
    <source>
        <dbReference type="ARBA" id="ARBA00022612"/>
    </source>
</evidence>
<evidence type="ECO:0000256" key="3">
    <source>
        <dbReference type="ARBA" id="ARBA00022801"/>
    </source>
</evidence>
<dbReference type="GO" id="GO:0006508">
    <property type="term" value="P:proteolysis"/>
    <property type="evidence" value="ECO:0007669"/>
    <property type="project" value="UniProtKB-KW"/>
</dbReference>
<dbReference type="KEGG" id="snay:FZC37_02290"/>
<proteinExistence type="predicted"/>
<evidence type="ECO:0000313" key="5">
    <source>
        <dbReference type="EMBL" id="QEK39745.1"/>
    </source>
</evidence>
<evidence type="ECO:0000313" key="6">
    <source>
        <dbReference type="Proteomes" id="UP000323844"/>
    </source>
</evidence>
<protein>
    <submittedName>
        <fullName evidence="5">HK97 family phage prohead protease</fullName>
    </submittedName>
</protein>
<dbReference type="RefSeq" id="WP_148952106.1">
    <property type="nucleotide sequence ID" value="NZ_CP043312.1"/>
</dbReference>
<gene>
    <name evidence="5" type="ORF">FZC37_02290</name>
</gene>
<dbReference type="SUPFAM" id="SSF50789">
    <property type="entry name" value="Herpes virus serine proteinase, assemblin"/>
    <property type="match status" value="1"/>
</dbReference>
<keyword evidence="6" id="KW-1185">Reference proteome</keyword>
<reference evidence="5 6" key="1">
    <citation type="submission" date="2019-08" db="EMBL/GenBank/DDBJ databases">
        <title>Highly reduced genomes of protist endosymbionts show evolutionary convergence.</title>
        <authorList>
            <person name="George E."/>
            <person name="Husnik F."/>
            <person name="Tashyreva D."/>
            <person name="Prokopchuk G."/>
            <person name="Horak A."/>
            <person name="Kwong W.K."/>
            <person name="Lukes J."/>
            <person name="Keeling P.J."/>
        </authorList>
    </citation>
    <scope>NUCLEOTIDE SEQUENCE [LARGE SCALE GENOMIC DNA]</scope>
    <source>
        <strain evidence="5">1621</strain>
    </source>
</reference>
<keyword evidence="2 5" id="KW-0645">Protease</keyword>
<dbReference type="EMBL" id="CP043312">
    <property type="protein sequence ID" value="QEK39745.1"/>
    <property type="molecule type" value="Genomic_DNA"/>
</dbReference>